<reference evidence="1 2" key="1">
    <citation type="submission" date="2015-01" db="EMBL/GenBank/DDBJ databases">
        <title>Evolution of Trichinella species and genotypes.</title>
        <authorList>
            <person name="Korhonen P.K."/>
            <person name="Edoardo P."/>
            <person name="Giuseppe L.R."/>
            <person name="Gasser R.B."/>
        </authorList>
    </citation>
    <scope>NUCLEOTIDE SEQUENCE [LARGE SCALE GENOMIC DNA]</scope>
    <source>
        <strain evidence="1">ISS470</strain>
    </source>
</reference>
<comment type="caution">
    <text evidence="1">The sequence shown here is derived from an EMBL/GenBank/DDBJ whole genome shotgun (WGS) entry which is preliminary data.</text>
</comment>
<gene>
    <name evidence="1" type="ORF">T4D_10140</name>
</gene>
<name>A0A0V1DK98_TRIPS</name>
<protein>
    <submittedName>
        <fullName evidence="1">Uncharacterized protein</fullName>
    </submittedName>
</protein>
<keyword evidence="2" id="KW-1185">Reference proteome</keyword>
<organism evidence="1 2">
    <name type="scientific">Trichinella pseudospiralis</name>
    <name type="common">Parasitic roundworm</name>
    <dbReference type="NCBI Taxonomy" id="6337"/>
    <lineage>
        <taxon>Eukaryota</taxon>
        <taxon>Metazoa</taxon>
        <taxon>Ecdysozoa</taxon>
        <taxon>Nematoda</taxon>
        <taxon>Enoplea</taxon>
        <taxon>Dorylaimia</taxon>
        <taxon>Trichinellida</taxon>
        <taxon>Trichinellidae</taxon>
        <taxon>Trichinella</taxon>
    </lineage>
</organism>
<dbReference type="AlphaFoldDB" id="A0A0V1DK98"/>
<dbReference type="Proteomes" id="UP000054995">
    <property type="component" value="Unassembled WGS sequence"/>
</dbReference>
<evidence type="ECO:0000313" key="2">
    <source>
        <dbReference type="Proteomes" id="UP000054995"/>
    </source>
</evidence>
<proteinExistence type="predicted"/>
<sequence>MPFNELRLSLSLKITKVEAERQKICIFEIISMNFTFLTQTLLKCHSTSFACLYL</sequence>
<accession>A0A0V1DK98</accession>
<dbReference type="EMBL" id="JYDT01003943">
    <property type="protein sequence ID" value="KRY61999.1"/>
    <property type="molecule type" value="Genomic_DNA"/>
</dbReference>
<evidence type="ECO:0000313" key="1">
    <source>
        <dbReference type="EMBL" id="KRY61999.1"/>
    </source>
</evidence>